<feature type="coiled-coil region" evidence="1">
    <location>
        <begin position="240"/>
        <end position="274"/>
    </location>
</feature>
<keyword evidence="4" id="KW-1185">Reference proteome</keyword>
<sequence length="840" mass="96924">KCEHHHITTSHKSSTVEHKVSHISYTVIAQQMLKSKLNEEEKKERKRLMERIRKAKIKSDPVLREQHLRKDRERLAKRKAAGLILTRSQMTAHARRNAQKKNRISARAYYQRKKNKANGARNNPTSVSETNDAESLPKNQDNEPGISQELIGPHSPRLLRQNVRCNSPNLRIDAIVASSSHYLRTSSPLDLSIASPLRTPSISSINSEESTLRPNSPNLDTSFNTVKFKQDIKMKFRKYQNVKTQQIHDLRKQLAKANKEKLMYKKRYMRLHQEFKKLKQSNLEVRRIPTKPKNIDLQKQNTTTEILSSICCDIFKVECLQRTCPVCKNRHLNYQEFDNSKDVIYWNWKKIKKNYKKNGVDKIAVNVEKVKITVKPLQLIKIFENNLKPFLTHCSNIRNQSQAFKHYKQNMTEKDCVVHIDFSDNYSSKYGSEIQSMHFGGSRQQFTLHTAVIYYKNKEENITTQCFCTISSSLRHDAAAVWAHLVPILEEIKQEAPIVQNLIIISDSPSGQYRNKKIFYIMSQLSIYCSSLTNIIWNYSECGHGKGAPDGVGGLLKRTADRFVAHDGDMKNIDSFVNYLKSAVQGVKISTVEEYEVEEKDWLLPTNLNTFRGTLQVKQVIWTKEAKNRIVLRRLSCIEDECMKYVVKCPHGKHLDFHNLSTEHEIKSKPQLSTSSNKKSRTKSKIDITKMRPVKLTDKLILFPQPSHSKYFTPSNTLKISENAAPRSSSSTKMSENLLLNYVDLDQSTPACSFLEKIDTNILVGLEESTQFVNKEDTVKASNRFSSPTVEDSDTDEEIFRIKSKVNFKKEKNEPRKPTPDIKPRFNYIFGCSDSDDDLF</sequence>
<dbReference type="Proteomes" id="UP000648187">
    <property type="component" value="Unassembled WGS sequence"/>
</dbReference>
<evidence type="ECO:0000256" key="2">
    <source>
        <dbReference type="SAM" id="MobiDB-lite"/>
    </source>
</evidence>
<name>A0A835LFW3_SPOEX</name>
<evidence type="ECO:0000313" key="4">
    <source>
        <dbReference type="Proteomes" id="UP000648187"/>
    </source>
</evidence>
<organism evidence="3 4">
    <name type="scientific">Spodoptera exigua</name>
    <name type="common">Beet armyworm</name>
    <name type="synonym">Noctua fulgens</name>
    <dbReference type="NCBI Taxonomy" id="7107"/>
    <lineage>
        <taxon>Eukaryota</taxon>
        <taxon>Metazoa</taxon>
        <taxon>Ecdysozoa</taxon>
        <taxon>Arthropoda</taxon>
        <taxon>Hexapoda</taxon>
        <taxon>Insecta</taxon>
        <taxon>Pterygota</taxon>
        <taxon>Neoptera</taxon>
        <taxon>Endopterygota</taxon>
        <taxon>Lepidoptera</taxon>
        <taxon>Glossata</taxon>
        <taxon>Ditrysia</taxon>
        <taxon>Noctuoidea</taxon>
        <taxon>Noctuidae</taxon>
        <taxon>Amphipyrinae</taxon>
        <taxon>Spodoptera</taxon>
    </lineage>
</organism>
<feature type="compositionally biased region" description="Basic residues" evidence="2">
    <location>
        <begin position="93"/>
        <end position="116"/>
    </location>
</feature>
<keyword evidence="1" id="KW-0175">Coiled coil</keyword>
<feature type="non-terminal residue" evidence="3">
    <location>
        <position position="840"/>
    </location>
</feature>
<dbReference type="PANTHER" id="PTHR46601">
    <property type="entry name" value="ULP_PROTEASE DOMAIN-CONTAINING PROTEIN"/>
    <property type="match status" value="1"/>
</dbReference>
<evidence type="ECO:0000313" key="3">
    <source>
        <dbReference type="EMBL" id="KAF9423866.1"/>
    </source>
</evidence>
<dbReference type="PANTHER" id="PTHR46601:SF1">
    <property type="entry name" value="ADF-H DOMAIN-CONTAINING PROTEIN"/>
    <property type="match status" value="1"/>
</dbReference>
<evidence type="ECO:0000256" key="1">
    <source>
        <dbReference type="SAM" id="Coils"/>
    </source>
</evidence>
<reference evidence="3" key="1">
    <citation type="submission" date="2020-08" db="EMBL/GenBank/DDBJ databases">
        <title>Spodoptera exigua strain:BAW_Kor-Di-RS1 Genome sequencing and assembly.</title>
        <authorList>
            <person name="Kim J."/>
            <person name="Nam H.Y."/>
            <person name="Kwon M."/>
            <person name="Choi J.H."/>
            <person name="Cho S.R."/>
            <person name="Kim G.-H."/>
        </authorList>
    </citation>
    <scope>NUCLEOTIDE SEQUENCE</scope>
    <source>
        <strain evidence="3">BAW_Kor-Di-RS1</strain>
        <tissue evidence="3">Whole-body</tissue>
    </source>
</reference>
<gene>
    <name evidence="3" type="ORF">HW555_000924</name>
</gene>
<dbReference type="AlphaFoldDB" id="A0A835LFW3"/>
<dbReference type="EMBL" id="JACKWZ010000006">
    <property type="protein sequence ID" value="KAF9423866.1"/>
    <property type="molecule type" value="Genomic_DNA"/>
</dbReference>
<accession>A0A835LFW3</accession>
<feature type="region of interest" description="Disordered" evidence="2">
    <location>
        <begin position="92"/>
        <end position="157"/>
    </location>
</feature>
<comment type="caution">
    <text evidence="3">The sequence shown here is derived from an EMBL/GenBank/DDBJ whole genome shotgun (WGS) entry which is preliminary data.</text>
</comment>
<proteinExistence type="predicted"/>
<protein>
    <submittedName>
        <fullName evidence="3">Uncharacterized protein</fullName>
    </submittedName>
</protein>